<feature type="transmembrane region" description="Helical" evidence="4">
    <location>
        <begin position="649"/>
        <end position="675"/>
    </location>
</feature>
<dbReference type="AlphaFoldDB" id="A0A2J7R0P6"/>
<dbReference type="EMBL" id="NEVH01008224">
    <property type="protein sequence ID" value="PNF34408.1"/>
    <property type="molecule type" value="Genomic_DNA"/>
</dbReference>
<proteinExistence type="predicted"/>
<keyword evidence="5" id="KW-0732">Signal</keyword>
<evidence type="ECO:0000256" key="2">
    <source>
        <dbReference type="ARBA" id="ARBA00022737"/>
    </source>
</evidence>
<feature type="signal peptide" evidence="5">
    <location>
        <begin position="1"/>
        <end position="21"/>
    </location>
</feature>
<dbReference type="SMART" id="SM00369">
    <property type="entry name" value="LRR_TYP"/>
    <property type="match status" value="10"/>
</dbReference>
<dbReference type="SUPFAM" id="SSF52047">
    <property type="entry name" value="RNI-like"/>
    <property type="match status" value="1"/>
</dbReference>
<dbReference type="FunCoup" id="A0A2J7R0P6">
    <property type="interactions" value="91"/>
</dbReference>
<evidence type="ECO:0000256" key="4">
    <source>
        <dbReference type="SAM" id="Phobius"/>
    </source>
</evidence>
<dbReference type="InterPro" id="IPR003591">
    <property type="entry name" value="Leu-rich_rpt_typical-subtyp"/>
</dbReference>
<evidence type="ECO:0000313" key="7">
    <source>
        <dbReference type="Proteomes" id="UP000235965"/>
    </source>
</evidence>
<dbReference type="Proteomes" id="UP000235965">
    <property type="component" value="Unassembled WGS sequence"/>
</dbReference>
<keyword evidence="7" id="KW-1185">Reference proteome</keyword>
<dbReference type="InterPro" id="IPR032675">
    <property type="entry name" value="LRR_dom_sf"/>
</dbReference>
<dbReference type="PRINTS" id="PR00019">
    <property type="entry name" value="LEURICHRPT"/>
</dbReference>
<evidence type="ECO:0000256" key="5">
    <source>
        <dbReference type="SAM" id="SignalP"/>
    </source>
</evidence>
<keyword evidence="4" id="KW-1133">Transmembrane helix</keyword>
<dbReference type="SUPFAM" id="SSF52058">
    <property type="entry name" value="L domain-like"/>
    <property type="match status" value="1"/>
</dbReference>
<reference evidence="6 7" key="1">
    <citation type="submission" date="2017-12" db="EMBL/GenBank/DDBJ databases">
        <title>Hemimetabolous genomes reveal molecular basis of termite eusociality.</title>
        <authorList>
            <person name="Harrison M.C."/>
            <person name="Jongepier E."/>
            <person name="Robertson H.M."/>
            <person name="Arning N."/>
            <person name="Bitard-Feildel T."/>
            <person name="Chao H."/>
            <person name="Childers C.P."/>
            <person name="Dinh H."/>
            <person name="Doddapaneni H."/>
            <person name="Dugan S."/>
            <person name="Gowin J."/>
            <person name="Greiner C."/>
            <person name="Han Y."/>
            <person name="Hu H."/>
            <person name="Hughes D.S.T."/>
            <person name="Huylmans A.-K."/>
            <person name="Kemena C."/>
            <person name="Kremer L.P.M."/>
            <person name="Lee S.L."/>
            <person name="Lopez-Ezquerra A."/>
            <person name="Mallet L."/>
            <person name="Monroy-Kuhn J.M."/>
            <person name="Moser A."/>
            <person name="Murali S.C."/>
            <person name="Muzny D.M."/>
            <person name="Otani S."/>
            <person name="Piulachs M.-D."/>
            <person name="Poelchau M."/>
            <person name="Qu J."/>
            <person name="Schaub F."/>
            <person name="Wada-Katsumata A."/>
            <person name="Worley K.C."/>
            <person name="Xie Q."/>
            <person name="Ylla G."/>
            <person name="Poulsen M."/>
            <person name="Gibbs R.A."/>
            <person name="Schal C."/>
            <person name="Richards S."/>
            <person name="Belles X."/>
            <person name="Korb J."/>
            <person name="Bornberg-Bauer E."/>
        </authorList>
    </citation>
    <scope>NUCLEOTIDE SEQUENCE [LARGE SCALE GENOMIC DNA]</scope>
    <source>
        <tissue evidence="6">Whole body</tissue>
    </source>
</reference>
<dbReference type="OrthoDB" id="2325980at2759"/>
<dbReference type="PANTHER" id="PTHR24366">
    <property type="entry name" value="IG(IMMUNOGLOBULIN) AND LRR(LEUCINE RICH REPEAT) DOMAINS"/>
    <property type="match status" value="1"/>
</dbReference>
<protein>
    <recommendedName>
        <fullName evidence="8">LRRCT domain-containing protein</fullName>
    </recommendedName>
</protein>
<feature type="chain" id="PRO_5014332256" description="LRRCT domain-containing protein" evidence="5">
    <location>
        <begin position="22"/>
        <end position="774"/>
    </location>
</feature>
<evidence type="ECO:0000256" key="1">
    <source>
        <dbReference type="ARBA" id="ARBA00022614"/>
    </source>
</evidence>
<dbReference type="InParanoid" id="A0A2J7R0P6"/>
<evidence type="ECO:0000256" key="3">
    <source>
        <dbReference type="SAM" id="MobiDB-lite"/>
    </source>
</evidence>
<dbReference type="PANTHER" id="PTHR24366:SF96">
    <property type="entry name" value="LEUCINE RICH REPEAT CONTAINING 53"/>
    <property type="match status" value="1"/>
</dbReference>
<evidence type="ECO:0008006" key="8">
    <source>
        <dbReference type="Google" id="ProtNLM"/>
    </source>
</evidence>
<feature type="region of interest" description="Disordered" evidence="3">
    <location>
        <begin position="727"/>
        <end position="752"/>
    </location>
</feature>
<keyword evidence="4" id="KW-0472">Membrane</keyword>
<organism evidence="6 7">
    <name type="scientific">Cryptotermes secundus</name>
    <dbReference type="NCBI Taxonomy" id="105785"/>
    <lineage>
        <taxon>Eukaryota</taxon>
        <taxon>Metazoa</taxon>
        <taxon>Ecdysozoa</taxon>
        <taxon>Arthropoda</taxon>
        <taxon>Hexapoda</taxon>
        <taxon>Insecta</taxon>
        <taxon>Pterygota</taxon>
        <taxon>Neoptera</taxon>
        <taxon>Polyneoptera</taxon>
        <taxon>Dictyoptera</taxon>
        <taxon>Blattodea</taxon>
        <taxon>Blattoidea</taxon>
        <taxon>Termitoidae</taxon>
        <taxon>Kalotermitidae</taxon>
        <taxon>Cryptotermitinae</taxon>
        <taxon>Cryptotermes</taxon>
    </lineage>
</organism>
<dbReference type="InterPro" id="IPR001611">
    <property type="entry name" value="Leu-rich_rpt"/>
</dbReference>
<accession>A0A2J7R0P6</accession>
<keyword evidence="1" id="KW-0433">Leucine-rich repeat</keyword>
<dbReference type="Pfam" id="PF13855">
    <property type="entry name" value="LRR_8"/>
    <property type="match status" value="4"/>
</dbReference>
<gene>
    <name evidence="6" type="ORF">B7P43_G14185</name>
</gene>
<keyword evidence="2" id="KW-0677">Repeat</keyword>
<comment type="caution">
    <text evidence="6">The sequence shown here is derived from an EMBL/GenBank/DDBJ whole genome shotgun (WGS) entry which is preliminary data.</text>
</comment>
<dbReference type="STRING" id="105785.A0A2J7R0P6"/>
<dbReference type="PROSITE" id="PS51450">
    <property type="entry name" value="LRR"/>
    <property type="match status" value="3"/>
</dbReference>
<evidence type="ECO:0000313" key="6">
    <source>
        <dbReference type="EMBL" id="PNF34408.1"/>
    </source>
</evidence>
<keyword evidence="4" id="KW-0812">Transmembrane</keyword>
<name>A0A2J7R0P6_9NEOP</name>
<sequence>MGYILLYEVVILLASALLVSSGDCPTYCTCDASGTSGILAKCSAFDNTQHFGLEVAYLDLSNIPKSSGLKLTNRIFFNAGLKRVSSITILNSTLEQIDVNAFHGLYNLNQLNLGGNHLALLEPDMFANNRHLERLSLSRNPLKYMQVQPSPYNGYFLNIPSLQELDLSECNLSHLLPTMFNKLTTLTYINLASNNISYIGKETFAPLVDLLDLDLSDNKLSQLSSDMFANNLELSSLNMQNNRLTSLRGVRIKSLQKLDLSLCKFSTVDADTFFGFPDIRDLNLSGNAITAINSNAFQHMTKLQNLDLSNNKLTGPLPNDIFINNIQLETLKLANNPEMNKFPEKGFQGEFSEMYILDATNCGLTHLEEHDLKKMNRIERLYLRGNEIQYIKPGVLSPKVVFLDLSDNKIAHLDKVSFPFGSSLKQLHLSGNPLKTISPADFINTTRLTRLNLKSCDLQQLWDSYDSGLQPLKVLSYLNLANNKIKNLTVKDYKYVEYVQTLVLSGNPLMCSDDLKKLIKLLTENGVASSDTTEKKKFEQLKSKGSVERVQVKYELGWKIFMNHICEENQNLIDFIPKSNESSMKVTNPEPISYDSSKTVTKSELPLDDIEMVTDEEIIFSITPDLEHTLNYYPEDIHKHPVTDTEASYMWPIFIVTLSAISIILAFVMLAALLLRWTRQKNSYRNKFARRHSICRTPRYKHGSTLYQQLYEDPHSPTTPVMMSKVQEHSSEQQTYTFPDKDTNEPSATPAQPINKISYLSSPFHHTSIVPECI</sequence>
<dbReference type="Gene3D" id="3.80.10.10">
    <property type="entry name" value="Ribonuclease Inhibitor"/>
    <property type="match status" value="3"/>
</dbReference>